<evidence type="ECO:0000256" key="1">
    <source>
        <dbReference type="SAM" id="MobiDB-lite"/>
    </source>
</evidence>
<dbReference type="Proteomes" id="UP000013827">
    <property type="component" value="Unassembled WGS sequence"/>
</dbReference>
<evidence type="ECO:0000313" key="2">
    <source>
        <dbReference type="EnsemblProtists" id="EOD19780"/>
    </source>
</evidence>
<reference evidence="3" key="1">
    <citation type="journal article" date="2013" name="Nature">
        <title>Pan genome of the phytoplankton Emiliania underpins its global distribution.</title>
        <authorList>
            <person name="Read B.A."/>
            <person name="Kegel J."/>
            <person name="Klute M.J."/>
            <person name="Kuo A."/>
            <person name="Lefebvre S.C."/>
            <person name="Maumus F."/>
            <person name="Mayer C."/>
            <person name="Miller J."/>
            <person name="Monier A."/>
            <person name="Salamov A."/>
            <person name="Young J."/>
            <person name="Aguilar M."/>
            <person name="Claverie J.M."/>
            <person name="Frickenhaus S."/>
            <person name="Gonzalez K."/>
            <person name="Herman E.K."/>
            <person name="Lin Y.C."/>
            <person name="Napier J."/>
            <person name="Ogata H."/>
            <person name="Sarno A.F."/>
            <person name="Shmutz J."/>
            <person name="Schroeder D."/>
            <person name="de Vargas C."/>
            <person name="Verret F."/>
            <person name="von Dassow P."/>
            <person name="Valentin K."/>
            <person name="Van de Peer Y."/>
            <person name="Wheeler G."/>
            <person name="Dacks J.B."/>
            <person name="Delwiche C.F."/>
            <person name="Dyhrman S.T."/>
            <person name="Glockner G."/>
            <person name="John U."/>
            <person name="Richards T."/>
            <person name="Worden A.Z."/>
            <person name="Zhang X."/>
            <person name="Grigoriev I.V."/>
            <person name="Allen A.E."/>
            <person name="Bidle K."/>
            <person name="Borodovsky M."/>
            <person name="Bowler C."/>
            <person name="Brownlee C."/>
            <person name="Cock J.M."/>
            <person name="Elias M."/>
            <person name="Gladyshev V.N."/>
            <person name="Groth M."/>
            <person name="Guda C."/>
            <person name="Hadaegh A."/>
            <person name="Iglesias-Rodriguez M.D."/>
            <person name="Jenkins J."/>
            <person name="Jones B.M."/>
            <person name="Lawson T."/>
            <person name="Leese F."/>
            <person name="Lindquist E."/>
            <person name="Lobanov A."/>
            <person name="Lomsadze A."/>
            <person name="Malik S.B."/>
            <person name="Marsh M.E."/>
            <person name="Mackinder L."/>
            <person name="Mock T."/>
            <person name="Mueller-Roeber B."/>
            <person name="Pagarete A."/>
            <person name="Parker M."/>
            <person name="Probert I."/>
            <person name="Quesneville H."/>
            <person name="Raines C."/>
            <person name="Rensing S.A."/>
            <person name="Riano-Pachon D.M."/>
            <person name="Richier S."/>
            <person name="Rokitta S."/>
            <person name="Shiraiwa Y."/>
            <person name="Soanes D.M."/>
            <person name="van der Giezen M."/>
            <person name="Wahlund T.M."/>
            <person name="Williams B."/>
            <person name="Wilson W."/>
            <person name="Wolfe G."/>
            <person name="Wurch L.L."/>
        </authorList>
    </citation>
    <scope>NUCLEOTIDE SEQUENCE</scope>
</reference>
<feature type="compositionally biased region" description="Polar residues" evidence="1">
    <location>
        <begin position="1"/>
        <end position="15"/>
    </location>
</feature>
<proteinExistence type="predicted"/>
<dbReference type="PaxDb" id="2903-EOD19780"/>
<accession>A0A0D3J8E5</accession>
<dbReference type="KEGG" id="ehx:EMIHUDRAFT_242625"/>
<name>A0A0D3J8E5_EMIH1</name>
<sequence length="147" mass="15471">MTSRVIATGSRSANAHPTAASSASSAVREKPAPFRNLSFGMCNDAVCTSSPWRKLVAGVARLPEVTQEALHMCCNRPPSRLLLHRLIECNGGVVDGSGGGAGGDGEVASGARRVDLHRLHVGHVGFCQLWLLGGGQRGEWQDCLGRI</sequence>
<dbReference type="HOGENOM" id="CLU_1771556_0_0_1"/>
<dbReference type="AlphaFoldDB" id="A0A0D3J8E5"/>
<dbReference type="GeneID" id="17265326"/>
<evidence type="ECO:0000313" key="3">
    <source>
        <dbReference type="Proteomes" id="UP000013827"/>
    </source>
</evidence>
<organism evidence="2 3">
    <name type="scientific">Emiliania huxleyi (strain CCMP1516)</name>
    <dbReference type="NCBI Taxonomy" id="280463"/>
    <lineage>
        <taxon>Eukaryota</taxon>
        <taxon>Haptista</taxon>
        <taxon>Haptophyta</taxon>
        <taxon>Prymnesiophyceae</taxon>
        <taxon>Isochrysidales</taxon>
        <taxon>Noelaerhabdaceae</taxon>
        <taxon>Emiliania</taxon>
    </lineage>
</organism>
<feature type="region of interest" description="Disordered" evidence="1">
    <location>
        <begin position="1"/>
        <end position="27"/>
    </location>
</feature>
<keyword evidence="3" id="KW-1185">Reference proteome</keyword>
<dbReference type="RefSeq" id="XP_005772209.1">
    <property type="nucleotide sequence ID" value="XM_005772152.1"/>
</dbReference>
<dbReference type="EnsemblProtists" id="EOD19780">
    <property type="protein sequence ID" value="EOD19780"/>
    <property type="gene ID" value="EMIHUDRAFT_242625"/>
</dbReference>
<reference evidence="2" key="2">
    <citation type="submission" date="2024-10" db="UniProtKB">
        <authorList>
            <consortium name="EnsemblProtists"/>
        </authorList>
    </citation>
    <scope>IDENTIFICATION</scope>
</reference>
<protein>
    <submittedName>
        <fullName evidence="2">Uncharacterized protein</fullName>
    </submittedName>
</protein>